<dbReference type="InterPro" id="IPR013766">
    <property type="entry name" value="Thioredoxin_domain"/>
</dbReference>
<dbReference type="InterPro" id="IPR036249">
    <property type="entry name" value="Thioredoxin-like_sf"/>
</dbReference>
<gene>
    <name evidence="6" type="ORF">ACFS6I_07740</name>
</gene>
<sequence>MNKKLIIIAIMVFLCPIVWAQKQIDRSQELKIGQVMPDIPVQPVINYKQSNIDINSFRDKVVILDFFDTFCVNCISAMPKLQKLQNELGDKLQVILVTWQDQKTIEKFYQTNSFLKENKVKLPTIYSADLLRSYFPHIGVPHTAWLHRNKVQAITYSDFTKAENITALYTNGTIQLPEKSDFNDGLNSVVNVVSKDKDIGSVRITGYQDGVERTGIQINVDSITGLQRTTFYNMDILGAYTAAWSKIKKPTFLLKDERIIWKVQDSSRYKYFKGEEGVNEWLLKNGITYERYDKIKRSDSLQAKIMLNDLNAFLGLKVYWTTKVLPCLVIKPLKNKHKDPMPLKSEGGVEGTDVLAFMIDYQGAFPPIIDEAGAKMNIQIDDYSSLENLNQQLKVYDLVIIEGKRPIEVLLFEEAM</sequence>
<feature type="domain" description="Thioredoxin" evidence="5">
    <location>
        <begin position="30"/>
        <end position="170"/>
    </location>
</feature>
<reference evidence="7" key="1">
    <citation type="journal article" date="2019" name="Int. J. Syst. Evol. Microbiol.">
        <title>The Global Catalogue of Microorganisms (GCM) 10K type strain sequencing project: providing services to taxonomists for standard genome sequencing and annotation.</title>
        <authorList>
            <consortium name="The Broad Institute Genomics Platform"/>
            <consortium name="The Broad Institute Genome Sequencing Center for Infectious Disease"/>
            <person name="Wu L."/>
            <person name="Ma J."/>
        </authorList>
    </citation>
    <scope>NUCLEOTIDE SEQUENCE [LARGE SCALE GENOMIC DNA]</scope>
    <source>
        <strain evidence="7">KCTC 22209</strain>
    </source>
</reference>
<accession>A0ABW5YTQ6</accession>
<dbReference type="SUPFAM" id="SSF52833">
    <property type="entry name" value="Thioredoxin-like"/>
    <property type="match status" value="1"/>
</dbReference>
<dbReference type="PROSITE" id="PS51352">
    <property type="entry name" value="THIOREDOXIN_2"/>
    <property type="match status" value="1"/>
</dbReference>
<evidence type="ECO:0000256" key="1">
    <source>
        <dbReference type="ARBA" id="ARBA00004196"/>
    </source>
</evidence>
<organism evidence="6 7">
    <name type="scientific">Sphingobacterium anhuiense</name>
    <dbReference type="NCBI Taxonomy" id="493780"/>
    <lineage>
        <taxon>Bacteria</taxon>
        <taxon>Pseudomonadati</taxon>
        <taxon>Bacteroidota</taxon>
        <taxon>Sphingobacteriia</taxon>
        <taxon>Sphingobacteriales</taxon>
        <taxon>Sphingobacteriaceae</taxon>
        <taxon>Sphingobacterium</taxon>
    </lineage>
</organism>
<dbReference type="InterPro" id="IPR050553">
    <property type="entry name" value="Thioredoxin_ResA/DsbE_sf"/>
</dbReference>
<keyword evidence="2" id="KW-0201">Cytochrome c-type biogenesis</keyword>
<evidence type="ECO:0000256" key="2">
    <source>
        <dbReference type="ARBA" id="ARBA00022748"/>
    </source>
</evidence>
<dbReference type="Gene3D" id="3.40.30.10">
    <property type="entry name" value="Glutaredoxin"/>
    <property type="match status" value="1"/>
</dbReference>
<protein>
    <submittedName>
        <fullName evidence="6">TlpA family protein disulfide reductase</fullName>
    </submittedName>
</protein>
<keyword evidence="4" id="KW-0676">Redox-active center</keyword>
<evidence type="ECO:0000313" key="7">
    <source>
        <dbReference type="Proteomes" id="UP001597509"/>
    </source>
</evidence>
<evidence type="ECO:0000256" key="4">
    <source>
        <dbReference type="ARBA" id="ARBA00023284"/>
    </source>
</evidence>
<dbReference type="Pfam" id="PF00578">
    <property type="entry name" value="AhpC-TSA"/>
    <property type="match status" value="1"/>
</dbReference>
<dbReference type="InterPro" id="IPR000866">
    <property type="entry name" value="AhpC/TSA"/>
</dbReference>
<dbReference type="PANTHER" id="PTHR42852">
    <property type="entry name" value="THIOL:DISULFIDE INTERCHANGE PROTEIN DSBE"/>
    <property type="match status" value="1"/>
</dbReference>
<evidence type="ECO:0000313" key="6">
    <source>
        <dbReference type="EMBL" id="MFD2903809.1"/>
    </source>
</evidence>
<keyword evidence="7" id="KW-1185">Reference proteome</keyword>
<keyword evidence="3" id="KW-1015">Disulfide bond</keyword>
<evidence type="ECO:0000259" key="5">
    <source>
        <dbReference type="PROSITE" id="PS51352"/>
    </source>
</evidence>
<dbReference type="PANTHER" id="PTHR42852:SF6">
    <property type="entry name" value="THIOL:DISULFIDE INTERCHANGE PROTEIN DSBE"/>
    <property type="match status" value="1"/>
</dbReference>
<dbReference type="EMBL" id="JBHUPE010000004">
    <property type="protein sequence ID" value="MFD2903809.1"/>
    <property type="molecule type" value="Genomic_DNA"/>
</dbReference>
<comment type="caution">
    <text evidence="6">The sequence shown here is derived from an EMBL/GenBank/DDBJ whole genome shotgun (WGS) entry which is preliminary data.</text>
</comment>
<name>A0ABW5YTQ6_9SPHI</name>
<dbReference type="RefSeq" id="WP_380919379.1">
    <property type="nucleotide sequence ID" value="NZ_JBHUPE010000004.1"/>
</dbReference>
<proteinExistence type="predicted"/>
<dbReference type="CDD" id="cd02966">
    <property type="entry name" value="TlpA_like_family"/>
    <property type="match status" value="1"/>
</dbReference>
<comment type="subcellular location">
    <subcellularLocation>
        <location evidence="1">Cell envelope</location>
    </subcellularLocation>
</comment>
<evidence type="ECO:0000256" key="3">
    <source>
        <dbReference type="ARBA" id="ARBA00023157"/>
    </source>
</evidence>
<dbReference type="Proteomes" id="UP001597509">
    <property type="component" value="Unassembled WGS sequence"/>
</dbReference>